<proteinExistence type="predicted"/>
<reference evidence="4 6" key="2">
    <citation type="submission" date="2018-06" db="EMBL/GenBank/DDBJ databases">
        <authorList>
            <consortium name="Pathogen Informatics"/>
            <person name="Doyle S."/>
        </authorList>
    </citation>
    <scope>NUCLEOTIDE SEQUENCE [LARGE SCALE GENOMIC DNA]</scope>
    <source>
        <strain evidence="4 6">NCTC12858</strain>
    </source>
</reference>
<reference evidence="3 5" key="1">
    <citation type="submission" date="2014-08" db="EMBL/GenBank/DDBJ databases">
        <title>Porphyromonas crevioricanis strain:COT-253_OH1447 Genome sequencing.</title>
        <authorList>
            <person name="Wallis C."/>
            <person name="Deusch O."/>
            <person name="O'Flynn C."/>
            <person name="Davis I."/>
            <person name="Jospin G."/>
            <person name="Darling A.E."/>
            <person name="Coil D.A."/>
            <person name="Alexiev A."/>
            <person name="Horsfall A."/>
            <person name="Kirkwood N."/>
            <person name="Harris S."/>
            <person name="Eisen J.A."/>
        </authorList>
    </citation>
    <scope>NUCLEOTIDE SEQUENCE [LARGE SCALE GENOMIC DNA]</scope>
    <source>
        <strain evidence="5">COT-253 OH1447</strain>
        <strain evidence="3">COT-253_OH1447</strain>
    </source>
</reference>
<organism evidence="4 6">
    <name type="scientific">Porphyromonas crevioricanis</name>
    <dbReference type="NCBI Taxonomy" id="393921"/>
    <lineage>
        <taxon>Bacteria</taxon>
        <taxon>Pseudomonadati</taxon>
        <taxon>Bacteroidota</taxon>
        <taxon>Bacteroidia</taxon>
        <taxon>Bacteroidales</taxon>
        <taxon>Porphyromonadaceae</taxon>
        <taxon>Porphyromonas</taxon>
    </lineage>
</organism>
<dbReference type="PROSITE" id="PS51257">
    <property type="entry name" value="PROKAR_LIPOPROTEIN"/>
    <property type="match status" value="1"/>
</dbReference>
<dbReference type="KEGG" id="pcre:NCTC12858_00606"/>
<evidence type="ECO:0000313" key="4">
    <source>
        <dbReference type="EMBL" id="SQH72777.1"/>
    </source>
</evidence>
<keyword evidence="1" id="KW-0433">Leucine-rich repeat</keyword>
<sequence length="338" mass="37862">MNTNSKLRYLFLSIGLVSCLLQGIFVLSAQESQAVIKLWTRKEIGTTLDLTIEHGEGTEIKVEGAEKNLFNSGYYTIKDKEIRIVGPVHRLFCFENQLDSVDISGSSVIEYLGCSNNRMKKLIIGEANASMKTLHCYGNELRSLDLEKLPNLEFLNCYYNYLSDLDLTPCSKLKFVAVFGCFIKGDKAEKFINSMPTCGILTPGLFFAVNILNATHNETNVFYKDLIDKAKAKNWLVKDFAMGANEYNGIDYEGEPNPISLFPTEKRLFVVKLDKSSNRCYIEGARPNTVGAILGMDGSCIKVFSIDNEGRAVIELDSLSSGTYLIHIDRREVSKFVL</sequence>
<evidence type="ECO:0000313" key="6">
    <source>
        <dbReference type="Proteomes" id="UP000249300"/>
    </source>
</evidence>
<dbReference type="Pfam" id="PF12799">
    <property type="entry name" value="LRR_4"/>
    <property type="match status" value="1"/>
</dbReference>
<dbReference type="EMBL" id="JQJC01000010">
    <property type="protein sequence ID" value="KGN95323.1"/>
    <property type="molecule type" value="Genomic_DNA"/>
</dbReference>
<keyword evidence="2" id="KW-0677">Repeat</keyword>
<dbReference type="InterPro" id="IPR032675">
    <property type="entry name" value="LRR_dom_sf"/>
</dbReference>
<dbReference type="SUPFAM" id="SSF52058">
    <property type="entry name" value="L domain-like"/>
    <property type="match status" value="1"/>
</dbReference>
<evidence type="ECO:0000256" key="2">
    <source>
        <dbReference type="ARBA" id="ARBA00022737"/>
    </source>
</evidence>
<protein>
    <submittedName>
        <fullName evidence="4">Internalin-J</fullName>
    </submittedName>
</protein>
<dbReference type="AlphaFoldDB" id="A0A2X4PY19"/>
<accession>A0A2X4PY19</accession>
<dbReference type="RefSeq" id="WP_023937894.1">
    <property type="nucleotide sequence ID" value="NZ_FUXH01000002.1"/>
</dbReference>
<keyword evidence="6" id="KW-1185">Reference proteome</keyword>
<dbReference type="Gene3D" id="3.80.10.10">
    <property type="entry name" value="Ribonuclease Inhibitor"/>
    <property type="match status" value="1"/>
</dbReference>
<name>A0A2X4PY19_9PORP</name>
<evidence type="ECO:0000256" key="1">
    <source>
        <dbReference type="ARBA" id="ARBA00022614"/>
    </source>
</evidence>
<dbReference type="EMBL" id="LS483447">
    <property type="protein sequence ID" value="SQH72777.1"/>
    <property type="molecule type" value="Genomic_DNA"/>
</dbReference>
<evidence type="ECO:0000313" key="5">
    <source>
        <dbReference type="Proteomes" id="UP000030136"/>
    </source>
</evidence>
<dbReference type="InterPro" id="IPR025875">
    <property type="entry name" value="Leu-rich_rpt_4"/>
</dbReference>
<dbReference type="Proteomes" id="UP000249300">
    <property type="component" value="Chromosome 1"/>
</dbReference>
<gene>
    <name evidence="4" type="primary">inlJ_9</name>
    <name evidence="3" type="ORF">HQ38_03250</name>
    <name evidence="4" type="ORF">NCTC12858_00606</name>
</gene>
<evidence type="ECO:0000313" key="3">
    <source>
        <dbReference type="EMBL" id="KGN95323.1"/>
    </source>
</evidence>
<dbReference type="Proteomes" id="UP000030136">
    <property type="component" value="Unassembled WGS sequence"/>
</dbReference>